<dbReference type="Proteomes" id="UP000095673">
    <property type="component" value="Unassembled WGS sequence"/>
</dbReference>
<gene>
    <name evidence="1" type="ORF">ERS852580_00741</name>
</gene>
<accession>A0A173RXM1</accession>
<evidence type="ECO:0000313" key="1">
    <source>
        <dbReference type="EMBL" id="CUM82671.1"/>
    </source>
</evidence>
<evidence type="ECO:0000313" key="2">
    <source>
        <dbReference type="Proteomes" id="UP000095673"/>
    </source>
</evidence>
<dbReference type="EMBL" id="CYXM01000002">
    <property type="protein sequence ID" value="CUM82671.1"/>
    <property type="molecule type" value="Genomic_DNA"/>
</dbReference>
<name>A0A173RXM1_9FIRM</name>
<sequence>MTALRQSAIMELEKIPEDKLSFVIQIMQGVNGLYDDSNREKKAAFARLEKLRKKGTVVDDTAELASYREEKYGK</sequence>
<dbReference type="AlphaFoldDB" id="A0A173RXM1"/>
<dbReference type="RefSeq" id="WP_055237394.1">
    <property type="nucleotide sequence ID" value="NZ_CYXM01000002.1"/>
</dbReference>
<reference evidence="1 2" key="1">
    <citation type="submission" date="2015-09" db="EMBL/GenBank/DDBJ databases">
        <authorList>
            <consortium name="Pathogen Informatics"/>
        </authorList>
    </citation>
    <scope>NUCLEOTIDE SEQUENCE [LARGE SCALE GENOMIC DNA]</scope>
    <source>
        <strain evidence="1 2">2789STDY5834968</strain>
    </source>
</reference>
<evidence type="ECO:0008006" key="3">
    <source>
        <dbReference type="Google" id="ProtNLM"/>
    </source>
</evidence>
<dbReference type="OrthoDB" id="2055833at2"/>
<protein>
    <recommendedName>
        <fullName evidence="3">UDP-N-acetylenolpyruvoylglucosamine reductase</fullName>
    </recommendedName>
</protein>
<proteinExistence type="predicted"/>
<organism evidence="1 2">
    <name type="scientific">Agathobacter rectalis</name>
    <dbReference type="NCBI Taxonomy" id="39491"/>
    <lineage>
        <taxon>Bacteria</taxon>
        <taxon>Bacillati</taxon>
        <taxon>Bacillota</taxon>
        <taxon>Clostridia</taxon>
        <taxon>Lachnospirales</taxon>
        <taxon>Lachnospiraceae</taxon>
        <taxon>Agathobacter</taxon>
    </lineage>
</organism>